<proteinExistence type="predicted"/>
<dbReference type="AlphaFoldDB" id="A0A4Y2JHS3"/>
<accession>A0A4Y2JHS3</accession>
<dbReference type="Proteomes" id="UP000499080">
    <property type="component" value="Unassembled WGS sequence"/>
</dbReference>
<organism evidence="1 2">
    <name type="scientific">Araneus ventricosus</name>
    <name type="common">Orbweaver spider</name>
    <name type="synonym">Epeira ventricosa</name>
    <dbReference type="NCBI Taxonomy" id="182803"/>
    <lineage>
        <taxon>Eukaryota</taxon>
        <taxon>Metazoa</taxon>
        <taxon>Ecdysozoa</taxon>
        <taxon>Arthropoda</taxon>
        <taxon>Chelicerata</taxon>
        <taxon>Arachnida</taxon>
        <taxon>Araneae</taxon>
        <taxon>Araneomorphae</taxon>
        <taxon>Entelegynae</taxon>
        <taxon>Araneoidea</taxon>
        <taxon>Araneidae</taxon>
        <taxon>Araneus</taxon>
    </lineage>
</organism>
<dbReference type="OrthoDB" id="9973206at2759"/>
<gene>
    <name evidence="1" type="ORF">AVEN_111811_1</name>
</gene>
<protein>
    <submittedName>
        <fullName evidence="1">Uncharacterized protein</fullName>
    </submittedName>
</protein>
<sequence>MLGFDPTEIVSNHPCVETVVESSLVADSCAHYRVVFLYTETVESQTVGDVFAPLLRIVNVTGSDVEMVCIRYDRPYYIPLSRKRIDTIEVVIRTHRVFLNDRKQAESAQHQNLILLLLTDEDAGFETLPIDYIASEKTFLACPQLPFCQLTPRTRHLIPNTKCAYFGYDIGATIDFDRIKYP</sequence>
<dbReference type="EMBL" id="BGPR01003580">
    <property type="protein sequence ID" value="GBM89861.1"/>
    <property type="molecule type" value="Genomic_DNA"/>
</dbReference>
<evidence type="ECO:0000313" key="2">
    <source>
        <dbReference type="Proteomes" id="UP000499080"/>
    </source>
</evidence>
<keyword evidence="2" id="KW-1185">Reference proteome</keyword>
<comment type="caution">
    <text evidence="1">The sequence shown here is derived from an EMBL/GenBank/DDBJ whole genome shotgun (WGS) entry which is preliminary data.</text>
</comment>
<reference evidence="1 2" key="1">
    <citation type="journal article" date="2019" name="Sci. Rep.">
        <title>Orb-weaving spider Araneus ventricosus genome elucidates the spidroin gene catalogue.</title>
        <authorList>
            <person name="Kono N."/>
            <person name="Nakamura H."/>
            <person name="Ohtoshi R."/>
            <person name="Moran D.A.P."/>
            <person name="Shinohara A."/>
            <person name="Yoshida Y."/>
            <person name="Fujiwara M."/>
            <person name="Mori M."/>
            <person name="Tomita M."/>
            <person name="Arakawa K."/>
        </authorList>
    </citation>
    <scope>NUCLEOTIDE SEQUENCE [LARGE SCALE GENOMIC DNA]</scope>
</reference>
<name>A0A4Y2JHS3_ARAVE</name>
<evidence type="ECO:0000313" key="1">
    <source>
        <dbReference type="EMBL" id="GBM89861.1"/>
    </source>
</evidence>